<dbReference type="SUPFAM" id="SSF56574">
    <property type="entry name" value="Serpins"/>
    <property type="match status" value="1"/>
</dbReference>
<dbReference type="PANTHER" id="PTHR11461:SF211">
    <property type="entry name" value="GH10112P-RELATED"/>
    <property type="match status" value="1"/>
</dbReference>
<evidence type="ECO:0000256" key="1">
    <source>
        <dbReference type="ARBA" id="ARBA00009500"/>
    </source>
</evidence>
<accession>A0A2T7NB82</accession>
<name>A0A2T7NB82_POMCA</name>
<dbReference type="Pfam" id="PF00079">
    <property type="entry name" value="Serpin"/>
    <property type="match status" value="1"/>
</dbReference>
<dbReference type="PROSITE" id="PS00284">
    <property type="entry name" value="SERPIN"/>
    <property type="match status" value="1"/>
</dbReference>
<dbReference type="Gene3D" id="3.30.497.10">
    <property type="entry name" value="Antithrombin, subunit I, domain 2"/>
    <property type="match status" value="1"/>
</dbReference>
<sequence length="366" mass="40329">MYKRLAAGNQDNIIYSPLSVYTALTMTLLGAGGDTEQELTVNMMYDTGCTTWTEHVHSDLRTLMTSMTTNDPASNLTLRMANALYYDAAQVHVSDSYANNMNRYYGTGLQPFQRPNPEQAINTWVEDVTEGAISHFLQPGAITADTVIMLLNAVFFEASWLTTFGPTATKDRDFTTISGTVKQNVPELDARVLELPYKGGNYSLFILLPNTKTGLTDLESKLTGQILEGALTSMPFEEYREVYIPKFTLRMRKGLNEPLEALGLNAMFDAARANLTGMVDNLGGRAWWSVSESGTKAAAVTSISISFASIVISDPSSIFKADHPFLFVLRDKGNGVNLFMGRVTDPQHPGNNISPCNLRWVSVRTD</sequence>
<dbReference type="InterPro" id="IPR023796">
    <property type="entry name" value="Serpin_dom"/>
</dbReference>
<dbReference type="InterPro" id="IPR042185">
    <property type="entry name" value="Serpin_sf_2"/>
</dbReference>
<dbReference type="OrthoDB" id="1063785at2759"/>
<evidence type="ECO:0000313" key="5">
    <source>
        <dbReference type="Proteomes" id="UP000245119"/>
    </source>
</evidence>
<reference evidence="4 5" key="1">
    <citation type="submission" date="2018-04" db="EMBL/GenBank/DDBJ databases">
        <title>The genome of golden apple snail Pomacea canaliculata provides insight into stress tolerance and invasive adaptation.</title>
        <authorList>
            <person name="Liu C."/>
            <person name="Liu B."/>
            <person name="Ren Y."/>
            <person name="Zhang Y."/>
            <person name="Wang H."/>
            <person name="Li S."/>
            <person name="Jiang F."/>
            <person name="Yin L."/>
            <person name="Zhang G."/>
            <person name="Qian W."/>
            <person name="Fan W."/>
        </authorList>
    </citation>
    <scope>NUCLEOTIDE SEQUENCE [LARGE SCALE GENOMIC DNA]</scope>
    <source>
        <strain evidence="4">SZHN2017</strain>
        <tissue evidence="4">Muscle</tissue>
    </source>
</reference>
<dbReference type="CDD" id="cd00172">
    <property type="entry name" value="serpin"/>
    <property type="match status" value="1"/>
</dbReference>
<dbReference type="InterPro" id="IPR000215">
    <property type="entry name" value="Serpin_fam"/>
</dbReference>
<dbReference type="AlphaFoldDB" id="A0A2T7NB82"/>
<evidence type="ECO:0000313" key="4">
    <source>
        <dbReference type="EMBL" id="PVD18421.1"/>
    </source>
</evidence>
<feature type="domain" description="Serpin" evidence="3">
    <location>
        <begin position="1"/>
        <end position="346"/>
    </location>
</feature>
<proteinExistence type="inferred from homology"/>
<dbReference type="Gene3D" id="2.30.39.10">
    <property type="entry name" value="Alpha-1-antitrypsin, domain 1"/>
    <property type="match status" value="2"/>
</dbReference>
<dbReference type="GO" id="GO:0005615">
    <property type="term" value="C:extracellular space"/>
    <property type="evidence" value="ECO:0007669"/>
    <property type="project" value="InterPro"/>
</dbReference>
<keyword evidence="5" id="KW-1185">Reference proteome</keyword>
<protein>
    <recommendedName>
        <fullName evidence="3">Serpin domain-containing protein</fullName>
    </recommendedName>
</protein>
<dbReference type="InterPro" id="IPR042178">
    <property type="entry name" value="Serpin_sf_1"/>
</dbReference>
<dbReference type="EMBL" id="PZQS01000014">
    <property type="protein sequence ID" value="PVD18421.1"/>
    <property type="molecule type" value="Genomic_DNA"/>
</dbReference>
<dbReference type="InterPro" id="IPR036186">
    <property type="entry name" value="Serpin_sf"/>
</dbReference>
<evidence type="ECO:0000256" key="2">
    <source>
        <dbReference type="RuleBase" id="RU000411"/>
    </source>
</evidence>
<comment type="similarity">
    <text evidence="1 2">Belongs to the serpin family.</text>
</comment>
<comment type="caution">
    <text evidence="4">The sequence shown here is derived from an EMBL/GenBank/DDBJ whole genome shotgun (WGS) entry which is preliminary data.</text>
</comment>
<dbReference type="InterPro" id="IPR023795">
    <property type="entry name" value="Serpin_CS"/>
</dbReference>
<dbReference type="SMART" id="SM00093">
    <property type="entry name" value="SERPIN"/>
    <property type="match status" value="1"/>
</dbReference>
<evidence type="ECO:0000259" key="3">
    <source>
        <dbReference type="SMART" id="SM00093"/>
    </source>
</evidence>
<dbReference type="GO" id="GO:0004867">
    <property type="term" value="F:serine-type endopeptidase inhibitor activity"/>
    <property type="evidence" value="ECO:0007669"/>
    <property type="project" value="InterPro"/>
</dbReference>
<dbReference type="PANTHER" id="PTHR11461">
    <property type="entry name" value="SERINE PROTEASE INHIBITOR, SERPIN"/>
    <property type="match status" value="1"/>
</dbReference>
<gene>
    <name evidence="4" type="ORF">C0Q70_20970</name>
</gene>
<organism evidence="4 5">
    <name type="scientific">Pomacea canaliculata</name>
    <name type="common">Golden apple snail</name>
    <dbReference type="NCBI Taxonomy" id="400727"/>
    <lineage>
        <taxon>Eukaryota</taxon>
        <taxon>Metazoa</taxon>
        <taxon>Spiralia</taxon>
        <taxon>Lophotrochozoa</taxon>
        <taxon>Mollusca</taxon>
        <taxon>Gastropoda</taxon>
        <taxon>Caenogastropoda</taxon>
        <taxon>Architaenioglossa</taxon>
        <taxon>Ampullarioidea</taxon>
        <taxon>Ampullariidae</taxon>
        <taxon>Pomacea</taxon>
    </lineage>
</organism>
<dbReference type="Proteomes" id="UP000245119">
    <property type="component" value="Linkage Group LG14"/>
</dbReference>